<dbReference type="Proteomes" id="UP000198992">
    <property type="component" value="Unassembled WGS sequence"/>
</dbReference>
<evidence type="ECO:0000313" key="2">
    <source>
        <dbReference type="Proteomes" id="UP000198992"/>
    </source>
</evidence>
<reference evidence="1 2" key="1">
    <citation type="submission" date="2016-10" db="EMBL/GenBank/DDBJ databases">
        <authorList>
            <person name="de Groot N.N."/>
        </authorList>
    </citation>
    <scope>NUCLEOTIDE SEQUENCE [LARGE SCALE GENOMIC DNA]</scope>
    <source>
        <strain evidence="1 2">MT12</strain>
    </source>
</reference>
<dbReference type="AlphaFoldDB" id="A0A1H4Z622"/>
<dbReference type="RefSeq" id="WP_092118611.1">
    <property type="nucleotide sequence ID" value="NZ_FNTH01000001.1"/>
</dbReference>
<gene>
    <name evidence="1" type="ORF">SAMN05444164_4218</name>
</gene>
<dbReference type="EMBL" id="FNTH01000001">
    <property type="protein sequence ID" value="SED24821.1"/>
    <property type="molecule type" value="Genomic_DNA"/>
</dbReference>
<evidence type="ECO:0000313" key="1">
    <source>
        <dbReference type="EMBL" id="SED24821.1"/>
    </source>
</evidence>
<accession>A0A1H4Z622</accession>
<organism evidence="1 2">
    <name type="scientific">Bradyrhizobium erythrophlei</name>
    <dbReference type="NCBI Taxonomy" id="1437360"/>
    <lineage>
        <taxon>Bacteria</taxon>
        <taxon>Pseudomonadati</taxon>
        <taxon>Pseudomonadota</taxon>
        <taxon>Alphaproteobacteria</taxon>
        <taxon>Hyphomicrobiales</taxon>
        <taxon>Nitrobacteraceae</taxon>
        <taxon>Bradyrhizobium</taxon>
    </lineage>
</organism>
<proteinExistence type="predicted"/>
<protein>
    <submittedName>
        <fullName evidence="1">Uncharacterized protein</fullName>
    </submittedName>
</protein>
<sequence>MTSNISEHFQGIWRRALNAPSLAALTPELIENWARERGLVVTGIEEREVGAFAKIPAIILTVGDAKACFPKSSAEGDPNWSSRRALADADAALWEKMEWFSPLWISKRDVAKILATARHSSRQQALQWFHYHTSTLYTLPFQAICIAQILPQARSLSELCPLAREAYLAFYNGYRASSIAALIPAIEGSLSRIASPSEQDVSIPTKVDRVVDRAIATAAKLHFEKMWVPADYLSRDYLFGQDERVFAFETFRRWLHNSFFRKTDEYDGGTWLNRHMFAHGTHSLWQQSSNFERLVVVLATLALIESWHDDTHNVSLIFPMMDEDSKLLWQQALARGFGQMGLKRREQRRFQKHGRLVPVMPTDDGGLLRRALLADDCINELVRPLRDAGWSVEVGEPDEKSLYVTVVASAGDERMTIALLSGCATDNAVYRKLAETCAAILYRGAPYNQQQFAHGIDVHVGPAAAWLPPVPRNGKRRFRSYPIWRRLQRLRGRVAFAARAIKYDIRRRRQRSAQQL</sequence>
<name>A0A1H4Z622_9BRAD</name>
<dbReference type="OrthoDB" id="9148199at2"/>